<dbReference type="InterPro" id="IPR010652">
    <property type="entry name" value="DUF1232"/>
</dbReference>
<dbReference type="Ensembl" id="ENSECRT00000026628.1">
    <property type="protein sequence ID" value="ENSECRP00000026083.1"/>
    <property type="gene ID" value="ENSECRG00000017623.1"/>
</dbReference>
<keyword evidence="8 13" id="KW-0472">Membrane</keyword>
<accession>A0A8C4T2X2</accession>
<evidence type="ECO:0000256" key="11">
    <source>
        <dbReference type="PROSITE-ProRule" id="PRU00175"/>
    </source>
</evidence>
<dbReference type="Proteomes" id="UP000694620">
    <property type="component" value="Chromosome 10"/>
</dbReference>
<dbReference type="AlphaFoldDB" id="A0A8C4T2X2"/>
<dbReference type="GO" id="GO:0061630">
    <property type="term" value="F:ubiquitin protein ligase activity"/>
    <property type="evidence" value="ECO:0007669"/>
    <property type="project" value="InterPro"/>
</dbReference>
<feature type="region of interest" description="Disordered" evidence="12">
    <location>
        <begin position="1"/>
        <end position="29"/>
    </location>
</feature>
<keyword evidence="6" id="KW-0862">Zinc</keyword>
<feature type="transmembrane region" description="Helical" evidence="13">
    <location>
        <begin position="180"/>
        <end position="207"/>
    </location>
</feature>
<proteinExistence type="predicted"/>
<reference evidence="15" key="2">
    <citation type="submission" date="2025-08" db="UniProtKB">
        <authorList>
            <consortium name="Ensembl"/>
        </authorList>
    </citation>
    <scope>IDENTIFICATION</scope>
</reference>
<dbReference type="InterPro" id="IPR017907">
    <property type="entry name" value="Znf_RING_CS"/>
</dbReference>
<keyword evidence="16" id="KW-1185">Reference proteome</keyword>
<dbReference type="PANTHER" id="PTHR22894">
    <property type="entry name" value="RING-TYPE DOMAIN-CONTAINING PROTEIN"/>
    <property type="match status" value="1"/>
</dbReference>
<dbReference type="Pfam" id="PF00097">
    <property type="entry name" value="zf-C3HC4"/>
    <property type="match status" value="1"/>
</dbReference>
<dbReference type="Pfam" id="PF06803">
    <property type="entry name" value="DUF1232"/>
    <property type="match status" value="1"/>
</dbReference>
<gene>
    <name evidence="15" type="primary">si:dkey-183n20.15</name>
</gene>
<dbReference type="GeneTree" id="ENSGT00390000017123"/>
<reference evidence="15" key="1">
    <citation type="submission" date="2021-06" db="EMBL/GenBank/DDBJ databases">
        <authorList>
            <consortium name="Wellcome Sanger Institute Data Sharing"/>
        </authorList>
    </citation>
    <scope>NUCLEOTIDE SEQUENCE [LARGE SCALE GENOMIC DNA]</scope>
</reference>
<dbReference type="InterPro" id="IPR018957">
    <property type="entry name" value="Znf_C3HC4_RING-type"/>
</dbReference>
<dbReference type="PROSITE" id="PS00518">
    <property type="entry name" value="ZF_RING_1"/>
    <property type="match status" value="1"/>
</dbReference>
<evidence type="ECO:0000256" key="8">
    <source>
        <dbReference type="ARBA" id="ARBA00023136"/>
    </source>
</evidence>
<keyword evidence="7 13" id="KW-1133">Transmembrane helix</keyword>
<evidence type="ECO:0000313" key="15">
    <source>
        <dbReference type="Ensembl" id="ENSECRP00000026083.1"/>
    </source>
</evidence>
<dbReference type="PANTHER" id="PTHR22894:SF2">
    <property type="entry name" value="RING-TYPE DOMAIN-CONTAINING PROTEIN"/>
    <property type="match status" value="1"/>
</dbReference>
<evidence type="ECO:0000256" key="6">
    <source>
        <dbReference type="ARBA" id="ARBA00022833"/>
    </source>
</evidence>
<evidence type="ECO:0000256" key="1">
    <source>
        <dbReference type="ARBA" id="ARBA00004127"/>
    </source>
</evidence>
<dbReference type="SUPFAM" id="SSF57850">
    <property type="entry name" value="RING/U-box"/>
    <property type="match status" value="1"/>
</dbReference>
<feature type="transmembrane region" description="Helical" evidence="13">
    <location>
        <begin position="219"/>
        <end position="240"/>
    </location>
</feature>
<dbReference type="CDD" id="cd16553">
    <property type="entry name" value="RING-HC_RNF170"/>
    <property type="match status" value="1"/>
</dbReference>
<evidence type="ECO:0000256" key="10">
    <source>
        <dbReference type="ARBA" id="ARBA00031107"/>
    </source>
</evidence>
<evidence type="ECO:0000256" key="9">
    <source>
        <dbReference type="ARBA" id="ARBA00030110"/>
    </source>
</evidence>
<evidence type="ECO:0000256" key="7">
    <source>
        <dbReference type="ARBA" id="ARBA00022989"/>
    </source>
</evidence>
<name>A0A8C4T2X2_ERPCA</name>
<dbReference type="SMART" id="SM00184">
    <property type="entry name" value="RING"/>
    <property type="match status" value="1"/>
</dbReference>
<evidence type="ECO:0000256" key="5">
    <source>
        <dbReference type="ARBA" id="ARBA00022771"/>
    </source>
</evidence>
<organism evidence="15 16">
    <name type="scientific">Erpetoichthys calabaricus</name>
    <name type="common">Rope fish</name>
    <name type="synonym">Calamoichthys calabaricus</name>
    <dbReference type="NCBI Taxonomy" id="27687"/>
    <lineage>
        <taxon>Eukaryota</taxon>
        <taxon>Metazoa</taxon>
        <taxon>Chordata</taxon>
        <taxon>Craniata</taxon>
        <taxon>Vertebrata</taxon>
        <taxon>Euteleostomi</taxon>
        <taxon>Actinopterygii</taxon>
        <taxon>Polypteriformes</taxon>
        <taxon>Polypteridae</taxon>
        <taxon>Erpetoichthys</taxon>
    </lineage>
</organism>
<evidence type="ECO:0000259" key="14">
    <source>
        <dbReference type="PROSITE" id="PS50089"/>
    </source>
</evidence>
<evidence type="ECO:0000256" key="4">
    <source>
        <dbReference type="ARBA" id="ARBA00022723"/>
    </source>
</evidence>
<dbReference type="InterPro" id="IPR038896">
    <property type="entry name" value="RNF170"/>
</dbReference>
<sequence length="264" mass="29701">METCSSDTQESSHKESWANGSHWHPQDRRRVAHLSHKEPRKRHFHGDSLCPVCLHAACCPVETNCGHLFCAPCLLAYWRHGPWLGAISCPLCRQKVTSMYSLSGDTRRGAPEVQVLRDIGDYNKRFSGQPRPVSAPFTLLCHQRAPRRPPLTPLVLSLFPVQMSDYLYDMPLFLHLMLRGLFTMAGLIWIFCLRIVVCFFGAVLSLTLSVDVIPEPFCWVLGAVDDLVVVFLVLACMINIHQQMAPDRANVQNSSSSSSTRDVL</sequence>
<keyword evidence="4" id="KW-0479">Metal-binding</keyword>
<keyword evidence="3 13" id="KW-0812">Transmembrane</keyword>
<evidence type="ECO:0000256" key="2">
    <source>
        <dbReference type="ARBA" id="ARBA00014068"/>
    </source>
</evidence>
<comment type="subcellular location">
    <subcellularLocation>
        <location evidence="1">Endomembrane system</location>
        <topology evidence="1">Multi-pass membrane protein</topology>
    </subcellularLocation>
</comment>
<dbReference type="Gene3D" id="3.30.40.10">
    <property type="entry name" value="Zinc/RING finger domain, C3HC4 (zinc finger)"/>
    <property type="match status" value="1"/>
</dbReference>
<evidence type="ECO:0000256" key="13">
    <source>
        <dbReference type="SAM" id="Phobius"/>
    </source>
</evidence>
<evidence type="ECO:0000256" key="3">
    <source>
        <dbReference type="ARBA" id="ARBA00022692"/>
    </source>
</evidence>
<evidence type="ECO:0000256" key="12">
    <source>
        <dbReference type="SAM" id="MobiDB-lite"/>
    </source>
</evidence>
<protein>
    <recommendedName>
        <fullName evidence="2">E3 ubiquitin-protein ligase RNF170</fullName>
    </recommendedName>
    <alternativeName>
        <fullName evidence="10">RING finger protein 170</fullName>
    </alternativeName>
    <alternativeName>
        <fullName evidence="9">RING-type E3 ubiquitin transferase RNF170</fullName>
    </alternativeName>
</protein>
<dbReference type="GO" id="GO:0012505">
    <property type="term" value="C:endomembrane system"/>
    <property type="evidence" value="ECO:0007669"/>
    <property type="project" value="UniProtKB-SubCell"/>
</dbReference>
<keyword evidence="5 11" id="KW-0863">Zinc-finger</keyword>
<dbReference type="InterPro" id="IPR001841">
    <property type="entry name" value="Znf_RING"/>
</dbReference>
<dbReference type="PROSITE" id="PS50089">
    <property type="entry name" value="ZF_RING_2"/>
    <property type="match status" value="1"/>
</dbReference>
<evidence type="ECO:0000313" key="16">
    <source>
        <dbReference type="Proteomes" id="UP000694620"/>
    </source>
</evidence>
<dbReference type="GO" id="GO:0008270">
    <property type="term" value="F:zinc ion binding"/>
    <property type="evidence" value="ECO:0007669"/>
    <property type="project" value="UniProtKB-KW"/>
</dbReference>
<dbReference type="InterPro" id="IPR013083">
    <property type="entry name" value="Znf_RING/FYVE/PHD"/>
</dbReference>
<reference evidence="15" key="3">
    <citation type="submission" date="2025-09" db="UniProtKB">
        <authorList>
            <consortium name="Ensembl"/>
        </authorList>
    </citation>
    <scope>IDENTIFICATION</scope>
</reference>
<feature type="domain" description="RING-type" evidence="14">
    <location>
        <begin position="50"/>
        <end position="93"/>
    </location>
</feature>